<dbReference type="CDD" id="cd20083">
    <property type="entry name" value="XPF_nuclease_EME"/>
    <property type="match status" value="1"/>
</dbReference>
<keyword evidence="19" id="KW-1185">Reference proteome</keyword>
<gene>
    <name evidence="18" type="ORF">FNV43_RR18780</name>
</gene>
<feature type="compositionally biased region" description="Polar residues" evidence="16">
    <location>
        <begin position="155"/>
        <end position="164"/>
    </location>
</feature>
<dbReference type="GO" id="GO:0048476">
    <property type="term" value="C:Holliday junction resolvase complex"/>
    <property type="evidence" value="ECO:0007669"/>
    <property type="project" value="InterPro"/>
</dbReference>
<dbReference type="GO" id="GO:0051321">
    <property type="term" value="P:meiotic cell cycle"/>
    <property type="evidence" value="ECO:0007669"/>
    <property type="project" value="UniProtKB-KW"/>
</dbReference>
<keyword evidence="8" id="KW-0227">DNA damage</keyword>
<sequence length="1016" mass="114430">MSQPIILSDEEDQNAVSTPFHPIHSKKRRIESDPNTVPTILVLDDDPTPQKPGVTSTPVIIPDTPMSDLVIVKCTAATSDPQIRISCSEQKFAGINGMICLESDNESEGGNVRENWRENEAICPDKGLLKESDWSSTFTESTCFLRHADVAQMSEDSNSSTSLQDDIPQVHESPREEHLSMDQMESTVEKGRNRDNTKKKENTSKGRGRKKMTKDERDRIMEEKKLKKLQDKLQKEALKAEAAELKKVQKEKKKWENGKFALKSIVAEIDAKVVELGSVGGNLLSRFAEKGLTYRITSNPIERSIVWTMNFPEHLSQLSPKEVEIQYVVLVYEAEEFCNFVINESLLDHASGVQSRYPSHTVCYLTNRLMSFINKREQEHYKNPTNNNGWRRPPVEEMLAKLTTRFVKVHSRQCVDEAELAEHIVGLTCSLASCQFRKKLTRLSVNANGSIIPKDSIDRNLIKKSLWLKALVAIPKVQPRFAIAIWKKYPTMKSLLSVYMDPIKSVHEKEFLLKDLTTEGLLGGDRRLDEEKWKRQSYVVIVWEVSRRMGQMRKIGWVTDGEGLWEVDASTPRTLDGVAQAVPADPLPLGLSRGARLSRAKQIDFMQRFMAAPFVPLYAGDIGFALQRVLTIPFSNNWFGTVLGQFNVQKLASLVMGSRETPQSATPFLQNVVRHLKDKSLYEFGFCSELLLTPDDTLLVSLDSFADNKFSRKKAVFHHKFPHHNLTMEAAWPGLFVDKPGNYWDVPFSVAIDLASLACDSGASYHLCMHHNSGMPKQFDGDQSKQVPATLLPGLSIKSAFSFKKNIDIWRSKAQKLKMVQPFDIFLSNPQISTSGIIGAAMTAAFGDNSSRVQLLDDFQSLRGFCLRAPGIKSAFVADLFGTLSFTAQHGNFQRLFLDLSRFHARLDFPSGSKFLSGAIRLAQDFFNSQQPSMEALQAVCPNTTLSFQQQIAGPFSFRVDSGVALDLRNQGWKIQVDEPTFGIEYALQVLGSAKAVAWYSPKQQEFMIELRFFET</sequence>
<dbReference type="InterPro" id="IPR042530">
    <property type="entry name" value="EME1/EME2_C"/>
</dbReference>
<dbReference type="InterPro" id="IPR047524">
    <property type="entry name" value="XPF_nuclease_EME1_plant/arthr"/>
</dbReference>
<dbReference type="GO" id="GO:0051301">
    <property type="term" value="P:cell division"/>
    <property type="evidence" value="ECO:0007669"/>
    <property type="project" value="UniProtKB-KW"/>
</dbReference>
<dbReference type="Proteomes" id="UP000796880">
    <property type="component" value="Unassembled WGS sequence"/>
</dbReference>
<keyword evidence="10" id="KW-0378">Hydrolase</keyword>
<dbReference type="GO" id="GO:0006310">
    <property type="term" value="P:DNA recombination"/>
    <property type="evidence" value="ECO:0007669"/>
    <property type="project" value="UniProtKB-KW"/>
</dbReference>
<keyword evidence="9" id="KW-0498">Mitosis</keyword>
<dbReference type="Pfam" id="PF02732">
    <property type="entry name" value="ERCC4"/>
    <property type="match status" value="1"/>
</dbReference>
<keyword evidence="6" id="KW-0479">Metal-binding</keyword>
<dbReference type="AlphaFoldDB" id="A0A8K0E1C0"/>
<dbReference type="GO" id="GO:0006281">
    <property type="term" value="P:DNA repair"/>
    <property type="evidence" value="ECO:0007669"/>
    <property type="project" value="UniProtKB-KW"/>
</dbReference>
<dbReference type="PANTHER" id="PTHR21077:SF5">
    <property type="entry name" value="CROSSOVER JUNCTION ENDONUCLEASE MMS4"/>
    <property type="match status" value="1"/>
</dbReference>
<feature type="compositionally biased region" description="Basic and acidic residues" evidence="16">
    <location>
        <begin position="187"/>
        <end position="204"/>
    </location>
</feature>
<dbReference type="EMBL" id="VOIH02000008">
    <property type="protein sequence ID" value="KAF3440496.1"/>
    <property type="molecule type" value="Genomic_DNA"/>
</dbReference>
<evidence type="ECO:0000256" key="7">
    <source>
        <dbReference type="ARBA" id="ARBA00022759"/>
    </source>
</evidence>
<evidence type="ECO:0000256" key="9">
    <source>
        <dbReference type="ARBA" id="ARBA00022776"/>
    </source>
</evidence>
<dbReference type="GO" id="GO:0046872">
    <property type="term" value="F:metal ion binding"/>
    <property type="evidence" value="ECO:0007669"/>
    <property type="project" value="UniProtKB-KW"/>
</dbReference>
<evidence type="ECO:0000256" key="15">
    <source>
        <dbReference type="ARBA" id="ARBA00023254"/>
    </source>
</evidence>
<name>A0A8K0E1C0_9ROSA</name>
<evidence type="ECO:0000259" key="17">
    <source>
        <dbReference type="SMART" id="SM00891"/>
    </source>
</evidence>
<dbReference type="InterPro" id="IPR006166">
    <property type="entry name" value="ERCC4_domain"/>
</dbReference>
<keyword evidence="9" id="KW-0131">Cell cycle</keyword>
<feature type="region of interest" description="Disordered" evidence="16">
    <location>
        <begin position="155"/>
        <end position="216"/>
    </location>
</feature>
<feature type="domain" description="ERCC4" evidence="17">
    <location>
        <begin position="266"/>
        <end position="500"/>
    </location>
</feature>
<comment type="similarity">
    <text evidence="3">Belongs to the EME1/MMS4 family.</text>
</comment>
<dbReference type="OrthoDB" id="512148at2759"/>
<evidence type="ECO:0000256" key="8">
    <source>
        <dbReference type="ARBA" id="ARBA00022763"/>
    </source>
</evidence>
<keyword evidence="12" id="KW-0233">DNA recombination</keyword>
<comment type="caution">
    <text evidence="18">The sequence shown here is derived from an EMBL/GenBank/DDBJ whole genome shotgun (WGS) entry which is preliminary data.</text>
</comment>
<evidence type="ECO:0000256" key="14">
    <source>
        <dbReference type="ARBA" id="ARBA00023242"/>
    </source>
</evidence>
<evidence type="ECO:0000256" key="10">
    <source>
        <dbReference type="ARBA" id="ARBA00022801"/>
    </source>
</evidence>
<dbReference type="GO" id="GO:0003677">
    <property type="term" value="F:DNA binding"/>
    <property type="evidence" value="ECO:0007669"/>
    <property type="project" value="InterPro"/>
</dbReference>
<dbReference type="SMART" id="SM00891">
    <property type="entry name" value="ERCC4"/>
    <property type="match status" value="1"/>
</dbReference>
<proteinExistence type="inferred from homology"/>
<evidence type="ECO:0000256" key="3">
    <source>
        <dbReference type="ARBA" id="ARBA00005313"/>
    </source>
</evidence>
<evidence type="ECO:0000256" key="11">
    <source>
        <dbReference type="ARBA" id="ARBA00022842"/>
    </source>
</evidence>
<dbReference type="GO" id="GO:0004519">
    <property type="term" value="F:endonuclease activity"/>
    <property type="evidence" value="ECO:0007669"/>
    <property type="project" value="UniProtKB-KW"/>
</dbReference>
<evidence type="ECO:0000256" key="16">
    <source>
        <dbReference type="SAM" id="MobiDB-lite"/>
    </source>
</evidence>
<dbReference type="GO" id="GO:0016787">
    <property type="term" value="F:hydrolase activity"/>
    <property type="evidence" value="ECO:0007669"/>
    <property type="project" value="UniProtKB-KW"/>
</dbReference>
<dbReference type="Gene3D" id="1.10.150.670">
    <property type="entry name" value="Crossover junction endonuclease EME1, DNA-binding domain"/>
    <property type="match status" value="1"/>
</dbReference>
<keyword evidence="13" id="KW-0234">DNA repair</keyword>
<organism evidence="18 19">
    <name type="scientific">Rhamnella rubrinervis</name>
    <dbReference type="NCBI Taxonomy" id="2594499"/>
    <lineage>
        <taxon>Eukaryota</taxon>
        <taxon>Viridiplantae</taxon>
        <taxon>Streptophyta</taxon>
        <taxon>Embryophyta</taxon>
        <taxon>Tracheophyta</taxon>
        <taxon>Spermatophyta</taxon>
        <taxon>Magnoliopsida</taxon>
        <taxon>eudicotyledons</taxon>
        <taxon>Gunneridae</taxon>
        <taxon>Pentapetalae</taxon>
        <taxon>rosids</taxon>
        <taxon>fabids</taxon>
        <taxon>Rosales</taxon>
        <taxon>Rhamnaceae</taxon>
        <taxon>rhamnoid group</taxon>
        <taxon>Rhamneae</taxon>
        <taxon>Rhamnella</taxon>
    </lineage>
</organism>
<dbReference type="PANTHER" id="PTHR21077">
    <property type="entry name" value="EME1 PROTEIN"/>
    <property type="match status" value="1"/>
</dbReference>
<keyword evidence="4" id="KW-0132">Cell division</keyword>
<dbReference type="GO" id="GO:0005634">
    <property type="term" value="C:nucleus"/>
    <property type="evidence" value="ECO:0007669"/>
    <property type="project" value="UniProtKB-SubCell"/>
</dbReference>
<keyword evidence="5" id="KW-0540">Nuclease</keyword>
<evidence type="ECO:0000256" key="6">
    <source>
        <dbReference type="ARBA" id="ARBA00022723"/>
    </source>
</evidence>
<evidence type="ECO:0000256" key="2">
    <source>
        <dbReference type="ARBA" id="ARBA00004123"/>
    </source>
</evidence>
<dbReference type="InterPro" id="IPR033310">
    <property type="entry name" value="Mms4/EME1/EME2"/>
</dbReference>
<keyword evidence="15" id="KW-0469">Meiosis</keyword>
<evidence type="ECO:0000256" key="13">
    <source>
        <dbReference type="ARBA" id="ARBA00023204"/>
    </source>
</evidence>
<comment type="cofactor">
    <cofactor evidence="1">
        <name>Mg(2+)</name>
        <dbReference type="ChEBI" id="CHEBI:18420"/>
    </cofactor>
</comment>
<feature type="region of interest" description="Disordered" evidence="16">
    <location>
        <begin position="1"/>
        <end position="36"/>
    </location>
</feature>
<feature type="compositionally biased region" description="Basic and acidic residues" evidence="16">
    <location>
        <begin position="168"/>
        <end position="180"/>
    </location>
</feature>
<evidence type="ECO:0000256" key="5">
    <source>
        <dbReference type="ARBA" id="ARBA00022722"/>
    </source>
</evidence>
<evidence type="ECO:0000256" key="12">
    <source>
        <dbReference type="ARBA" id="ARBA00023172"/>
    </source>
</evidence>
<keyword evidence="11" id="KW-0460">Magnesium</keyword>
<accession>A0A8K0E1C0</accession>
<reference evidence="18" key="1">
    <citation type="submission" date="2020-03" db="EMBL/GenBank/DDBJ databases">
        <title>A high-quality chromosome-level genome assembly of a woody plant with both climbing and erect habits, Rhamnella rubrinervis.</title>
        <authorList>
            <person name="Lu Z."/>
            <person name="Yang Y."/>
            <person name="Zhu X."/>
            <person name="Sun Y."/>
        </authorList>
    </citation>
    <scope>NUCLEOTIDE SEQUENCE</scope>
    <source>
        <strain evidence="18">BYM</strain>
        <tissue evidence="18">Leaf</tissue>
    </source>
</reference>
<evidence type="ECO:0000313" key="19">
    <source>
        <dbReference type="Proteomes" id="UP000796880"/>
    </source>
</evidence>
<protein>
    <recommendedName>
        <fullName evidence="17">ERCC4 domain-containing protein</fullName>
    </recommendedName>
</protein>
<keyword evidence="14" id="KW-0539">Nucleus</keyword>
<dbReference type="Gene3D" id="3.40.50.10130">
    <property type="match status" value="1"/>
</dbReference>
<keyword evidence="7" id="KW-0255">Endonuclease</keyword>
<comment type="subcellular location">
    <subcellularLocation>
        <location evidence="2">Nucleus</location>
    </subcellularLocation>
</comment>
<evidence type="ECO:0000313" key="18">
    <source>
        <dbReference type="EMBL" id="KAF3440496.1"/>
    </source>
</evidence>
<evidence type="ECO:0000256" key="4">
    <source>
        <dbReference type="ARBA" id="ARBA00022618"/>
    </source>
</evidence>
<evidence type="ECO:0000256" key="1">
    <source>
        <dbReference type="ARBA" id="ARBA00001946"/>
    </source>
</evidence>